<evidence type="ECO:0000313" key="3">
    <source>
        <dbReference type="Proteomes" id="UP001148838"/>
    </source>
</evidence>
<gene>
    <name evidence="2" type="ORF">ANN_11459</name>
</gene>
<feature type="compositionally biased region" description="Basic and acidic residues" evidence="1">
    <location>
        <begin position="85"/>
        <end position="103"/>
    </location>
</feature>
<comment type="caution">
    <text evidence="2">The sequence shown here is derived from an EMBL/GenBank/DDBJ whole genome shotgun (WGS) entry which is preliminary data.</text>
</comment>
<organism evidence="2 3">
    <name type="scientific">Periplaneta americana</name>
    <name type="common">American cockroach</name>
    <name type="synonym">Blatta americana</name>
    <dbReference type="NCBI Taxonomy" id="6978"/>
    <lineage>
        <taxon>Eukaryota</taxon>
        <taxon>Metazoa</taxon>
        <taxon>Ecdysozoa</taxon>
        <taxon>Arthropoda</taxon>
        <taxon>Hexapoda</taxon>
        <taxon>Insecta</taxon>
        <taxon>Pterygota</taxon>
        <taxon>Neoptera</taxon>
        <taxon>Polyneoptera</taxon>
        <taxon>Dictyoptera</taxon>
        <taxon>Blattodea</taxon>
        <taxon>Blattoidea</taxon>
        <taxon>Blattidae</taxon>
        <taxon>Blattinae</taxon>
        <taxon>Periplaneta</taxon>
    </lineage>
</organism>
<name>A0ABQ8T6L2_PERAM</name>
<protein>
    <submittedName>
        <fullName evidence="2">Uncharacterized protein</fullName>
    </submittedName>
</protein>
<accession>A0ABQ8T6L2</accession>
<keyword evidence="3" id="KW-1185">Reference proteome</keyword>
<proteinExistence type="predicted"/>
<reference evidence="2 3" key="1">
    <citation type="journal article" date="2022" name="Allergy">
        <title>Genome assembly and annotation of Periplaneta americana reveal a comprehensive cockroach allergen profile.</title>
        <authorList>
            <person name="Wang L."/>
            <person name="Xiong Q."/>
            <person name="Saelim N."/>
            <person name="Wang L."/>
            <person name="Nong W."/>
            <person name="Wan A.T."/>
            <person name="Shi M."/>
            <person name="Liu X."/>
            <person name="Cao Q."/>
            <person name="Hui J.H.L."/>
            <person name="Sookrung N."/>
            <person name="Leung T.F."/>
            <person name="Tungtrongchitr A."/>
            <person name="Tsui S.K.W."/>
        </authorList>
    </citation>
    <scope>NUCLEOTIDE SEQUENCE [LARGE SCALE GENOMIC DNA]</scope>
    <source>
        <strain evidence="2">PWHHKU_190912</strain>
    </source>
</reference>
<evidence type="ECO:0000256" key="1">
    <source>
        <dbReference type="SAM" id="MobiDB-lite"/>
    </source>
</evidence>
<sequence length="103" mass="11278">MAGLCDGGNEPPGSLNAIKYCKSAEEAPLSIKSFLCHYKTPFDFLSATDVTIYSTPQVCRVNQEKELAGSLVEKELPTEGSTGRNGEREKNSGQKKISDDRRH</sequence>
<feature type="region of interest" description="Disordered" evidence="1">
    <location>
        <begin position="69"/>
        <end position="103"/>
    </location>
</feature>
<dbReference type="Proteomes" id="UP001148838">
    <property type="component" value="Unassembled WGS sequence"/>
</dbReference>
<dbReference type="EMBL" id="JAJSOF020000015">
    <property type="protein sequence ID" value="KAJ4441603.1"/>
    <property type="molecule type" value="Genomic_DNA"/>
</dbReference>
<evidence type="ECO:0000313" key="2">
    <source>
        <dbReference type="EMBL" id="KAJ4441603.1"/>
    </source>
</evidence>